<evidence type="ECO:0008006" key="5">
    <source>
        <dbReference type="Google" id="ProtNLM"/>
    </source>
</evidence>
<dbReference type="EMBL" id="AGWL01000001">
    <property type="protein sequence ID" value="EKU96115.1"/>
    <property type="molecule type" value="Genomic_DNA"/>
</dbReference>
<dbReference type="RefSeq" id="WP_007000421.1">
    <property type="nucleotide sequence ID" value="NZ_JH992955.1"/>
</dbReference>
<protein>
    <recommendedName>
        <fullName evidence="5">DUF4439 domain-containing protein</fullName>
    </recommendedName>
</protein>
<comment type="caution">
    <text evidence="3">The sequence shown here is derived from an EMBL/GenBank/DDBJ whole genome shotgun (WGS) entry which is preliminary data.</text>
</comment>
<keyword evidence="4" id="KW-1185">Reference proteome</keyword>
<dbReference type="HOGENOM" id="CLU_822925_0_0_11"/>
<name>K9F3Q4_9ACTO</name>
<evidence type="ECO:0000313" key="3">
    <source>
        <dbReference type="EMBL" id="EKU96115.1"/>
    </source>
</evidence>
<accession>K9F3Q4</accession>
<reference evidence="3 4" key="1">
    <citation type="submission" date="2012-09" db="EMBL/GenBank/DDBJ databases">
        <title>The Genome Sequence of Actinobaculum massiliae ACS-171-V-COL2.</title>
        <authorList>
            <consortium name="The Broad Institute Genome Sequencing Platform"/>
            <person name="Earl A."/>
            <person name="Ward D."/>
            <person name="Feldgarden M."/>
            <person name="Gevers D."/>
            <person name="Saerens B."/>
            <person name="Vaneechoutte M."/>
            <person name="Walker B."/>
            <person name="Young S.K."/>
            <person name="Zeng Q."/>
            <person name="Gargeya S."/>
            <person name="Fitzgerald M."/>
            <person name="Haas B."/>
            <person name="Abouelleil A."/>
            <person name="Alvarado L."/>
            <person name="Arachchi H.M."/>
            <person name="Berlin A."/>
            <person name="Chapman S.B."/>
            <person name="Goldberg J."/>
            <person name="Griggs A."/>
            <person name="Gujja S."/>
            <person name="Hansen M."/>
            <person name="Howarth C."/>
            <person name="Imamovic A."/>
            <person name="Larimer J."/>
            <person name="McCowen C."/>
            <person name="Montmayeur A."/>
            <person name="Murphy C."/>
            <person name="Neiman D."/>
            <person name="Pearson M."/>
            <person name="Priest M."/>
            <person name="Roberts A."/>
            <person name="Saif S."/>
            <person name="Shea T."/>
            <person name="Sisk P."/>
            <person name="Sykes S."/>
            <person name="Wortman J."/>
            <person name="Nusbaum C."/>
            <person name="Birren B."/>
        </authorList>
    </citation>
    <scope>NUCLEOTIDE SEQUENCE [LARGE SCALE GENOMIC DNA]</scope>
    <source>
        <strain evidence="4">ACS-171-V-Col2</strain>
    </source>
</reference>
<sequence>MSDLHHGNRKTRGSSAGGSVATAHASAKLRDISHSRPRGWKAVAGTAIWAVLLAALLVGILAAIGVRFGSEEPAPVPAAEAARQDLAVRATRLADGARQYDGETYAQVASHAAEFSNALGGVWEPWPTGAPAGTTNPPLPTSGADLSTQELAAQALDLSDAAIAAANGLSESIESAPSRPLYLSIALRARLDAQLLAEAAGTEVPACEANAESAGALAASSAGLEKASASREWIETATARLEPAQRNQRLPRINALTTFEEGMVGAGIPDSRMVPAAYPTDESSENLINLGLENYAEILTGANGDARELVNFGCSLYLDSAERSAAPALPGLANERH</sequence>
<dbReference type="STRING" id="202789.GCA_001457435_00276"/>
<evidence type="ECO:0000256" key="1">
    <source>
        <dbReference type="SAM" id="MobiDB-lite"/>
    </source>
</evidence>
<dbReference type="eggNOG" id="ENOG50323MY">
    <property type="taxonomic scope" value="Bacteria"/>
</dbReference>
<gene>
    <name evidence="3" type="ORF">HMPREF9233_00203</name>
</gene>
<evidence type="ECO:0000256" key="2">
    <source>
        <dbReference type="SAM" id="Phobius"/>
    </source>
</evidence>
<feature type="transmembrane region" description="Helical" evidence="2">
    <location>
        <begin position="42"/>
        <end position="66"/>
    </location>
</feature>
<evidence type="ECO:0000313" key="4">
    <source>
        <dbReference type="Proteomes" id="UP000009888"/>
    </source>
</evidence>
<dbReference type="AlphaFoldDB" id="K9F3Q4"/>
<proteinExistence type="predicted"/>
<keyword evidence="2" id="KW-0472">Membrane</keyword>
<dbReference type="Proteomes" id="UP000009888">
    <property type="component" value="Unassembled WGS sequence"/>
</dbReference>
<keyword evidence="2" id="KW-0812">Transmembrane</keyword>
<organism evidence="3 4">
    <name type="scientific">Actinobaculum massiliense ACS-171-V-Col2</name>
    <dbReference type="NCBI Taxonomy" id="883066"/>
    <lineage>
        <taxon>Bacteria</taxon>
        <taxon>Bacillati</taxon>
        <taxon>Actinomycetota</taxon>
        <taxon>Actinomycetes</taxon>
        <taxon>Actinomycetales</taxon>
        <taxon>Actinomycetaceae</taxon>
        <taxon>Actinobaculum</taxon>
    </lineage>
</organism>
<keyword evidence="2" id="KW-1133">Transmembrane helix</keyword>
<dbReference type="PATRIC" id="fig|883066.3.peg.203"/>
<feature type="region of interest" description="Disordered" evidence="1">
    <location>
        <begin position="1"/>
        <end position="20"/>
    </location>
</feature>